<keyword evidence="5" id="KW-0813">Transport</keyword>
<feature type="transmembrane region" description="Helical" evidence="18">
    <location>
        <begin position="59"/>
        <end position="79"/>
    </location>
</feature>
<evidence type="ECO:0000256" key="2">
    <source>
        <dbReference type="ARBA" id="ARBA00007012"/>
    </source>
</evidence>
<dbReference type="AlphaFoldDB" id="G8HSH4"/>
<feature type="transmembrane region" description="Helical" evidence="18">
    <location>
        <begin position="188"/>
        <end position="216"/>
    </location>
</feature>
<sequence>MKVFSYFNFFMMFLLPLMSLTSSDWILSWFYMEIMLMFFYSFFFKLNQNLMLNFASMKYFIIQGMTSLLLLVAGLSIFYHNMNNMMLLMFFLGLLIKLGVFPFHFWVIPILNNMNNMMLFMLLYMMKIIPLSFLNMTLVEFFNNDSDLLLMLVILVSLFTMFIGSLMGNNFSSFNLMLGGSSINHSGWFMFSICLGLLWFYFIIYGIILLFLLLSVSYYNNMTIFLSLIGLSGLPPFGLFFAKLKILTSMIMNKYFFIILMLIVLSIISLKFYLKFGFFYFLKVKINNIFNNWLCMSFLTVNSMILMLFITNFFYSLTKKASNF</sequence>
<evidence type="ECO:0000256" key="4">
    <source>
        <dbReference type="ARBA" id="ARBA00021008"/>
    </source>
</evidence>
<evidence type="ECO:0000256" key="10">
    <source>
        <dbReference type="ARBA" id="ARBA00022982"/>
    </source>
</evidence>
<evidence type="ECO:0000256" key="15">
    <source>
        <dbReference type="ARBA" id="ARBA00023136"/>
    </source>
</evidence>
<gene>
    <name evidence="20" type="primary">nad2</name>
</gene>
<keyword evidence="14 20" id="KW-0496">Mitochondrion</keyword>
<dbReference type="EC" id="7.1.1.2" evidence="3"/>
<feature type="transmembrane region" description="Helical" evidence="18">
    <location>
        <begin position="7"/>
        <end position="23"/>
    </location>
</feature>
<keyword evidence="6" id="KW-0679">Respiratory chain</keyword>
<feature type="transmembrane region" description="Helical" evidence="18">
    <location>
        <begin position="254"/>
        <end position="274"/>
    </location>
</feature>
<keyword evidence="13" id="KW-0830">Ubiquinone</keyword>
<organism evidence="20">
    <name type="scientific">Succinea putris</name>
    <name type="common">European ambersnail</name>
    <dbReference type="NCBI Taxonomy" id="145427"/>
    <lineage>
        <taxon>Eukaryota</taxon>
        <taxon>Metazoa</taxon>
        <taxon>Spiralia</taxon>
        <taxon>Lophotrochozoa</taxon>
        <taxon>Mollusca</taxon>
        <taxon>Gastropoda</taxon>
        <taxon>Heterobranchia</taxon>
        <taxon>Euthyneura</taxon>
        <taxon>Panpulmonata</taxon>
        <taxon>Eupulmonata</taxon>
        <taxon>Stylommatophora</taxon>
        <taxon>Helicina</taxon>
        <taxon>Succineoidea</taxon>
        <taxon>Succineidae</taxon>
        <taxon>Succinea</taxon>
    </lineage>
</organism>
<keyword evidence="10" id="KW-0249">Electron transport</keyword>
<comment type="similarity">
    <text evidence="2">Belongs to the complex I subunit 2 family.</text>
</comment>
<evidence type="ECO:0000256" key="1">
    <source>
        <dbReference type="ARBA" id="ARBA00004448"/>
    </source>
</evidence>
<name>G8HSH4_9EUPU</name>
<evidence type="ECO:0000256" key="3">
    <source>
        <dbReference type="ARBA" id="ARBA00012944"/>
    </source>
</evidence>
<accession>G8HSH4</accession>
<feature type="transmembrane region" description="Helical" evidence="18">
    <location>
        <begin position="148"/>
        <end position="167"/>
    </location>
</feature>
<evidence type="ECO:0000256" key="17">
    <source>
        <dbReference type="ARBA" id="ARBA00049551"/>
    </source>
</evidence>
<evidence type="ECO:0000256" key="12">
    <source>
        <dbReference type="ARBA" id="ARBA00023027"/>
    </source>
</evidence>
<evidence type="ECO:0000256" key="13">
    <source>
        <dbReference type="ARBA" id="ARBA00023075"/>
    </source>
</evidence>
<proteinExistence type="inferred from homology"/>
<dbReference type="PANTHER" id="PTHR46552">
    <property type="entry name" value="NADH-UBIQUINONE OXIDOREDUCTASE CHAIN 2"/>
    <property type="match status" value="1"/>
</dbReference>
<reference evidence="20" key="1">
    <citation type="journal article" date="2011" name="BMC Evol. Biol.">
        <title>Ten new complete mitochondrial genomes of pulmonates (Mollusca: Gastropoda) and their impact on phylogenetic relationships.</title>
        <authorList>
            <person name="White T.R."/>
            <person name="Conrad M.M."/>
            <person name="Tseng R."/>
            <person name="Balayan S."/>
            <person name="Golding R."/>
            <person name="de Frias Martins A.M."/>
            <person name="Dayrat B.A."/>
        </authorList>
    </citation>
    <scope>NUCLEOTIDE SEQUENCE</scope>
</reference>
<evidence type="ECO:0000256" key="7">
    <source>
        <dbReference type="ARBA" id="ARBA00022692"/>
    </source>
</evidence>
<feature type="transmembrane region" description="Helical" evidence="18">
    <location>
        <begin position="119"/>
        <end position="142"/>
    </location>
</feature>
<dbReference type="PANTHER" id="PTHR46552:SF1">
    <property type="entry name" value="NADH-UBIQUINONE OXIDOREDUCTASE CHAIN 2"/>
    <property type="match status" value="1"/>
</dbReference>
<keyword evidence="15 18" id="KW-0472">Membrane</keyword>
<dbReference type="GO" id="GO:0006120">
    <property type="term" value="P:mitochondrial electron transport, NADH to ubiquinone"/>
    <property type="evidence" value="ECO:0007669"/>
    <property type="project" value="TreeGrafter"/>
</dbReference>
<evidence type="ECO:0000256" key="11">
    <source>
        <dbReference type="ARBA" id="ARBA00022989"/>
    </source>
</evidence>
<keyword evidence="7 18" id="KW-0812">Transmembrane</keyword>
<evidence type="ECO:0000256" key="9">
    <source>
        <dbReference type="ARBA" id="ARBA00022967"/>
    </source>
</evidence>
<dbReference type="InterPro" id="IPR001750">
    <property type="entry name" value="ND/Mrp_TM"/>
</dbReference>
<feature type="transmembrane region" description="Helical" evidence="18">
    <location>
        <begin position="222"/>
        <end position="242"/>
    </location>
</feature>
<keyword evidence="11 18" id="KW-1133">Transmembrane helix</keyword>
<keyword evidence="9" id="KW-1278">Translocase</keyword>
<dbReference type="InterPro" id="IPR050175">
    <property type="entry name" value="Complex_I_Subunit_2"/>
</dbReference>
<feature type="transmembrane region" description="Helical" evidence="18">
    <location>
        <begin position="294"/>
        <end position="315"/>
    </location>
</feature>
<dbReference type="Pfam" id="PF00361">
    <property type="entry name" value="Proton_antipo_M"/>
    <property type="match status" value="1"/>
</dbReference>
<feature type="domain" description="NADH:quinone oxidoreductase/Mrp antiporter transmembrane" evidence="19">
    <location>
        <begin position="22"/>
        <end position="216"/>
    </location>
</feature>
<dbReference type="EMBL" id="JN627206">
    <property type="protein sequence ID" value="AEQ93918.1"/>
    <property type="molecule type" value="Genomic_DNA"/>
</dbReference>
<protein>
    <recommendedName>
        <fullName evidence="4">NADH-ubiquinone oxidoreductase chain 2</fullName>
        <ecNumber evidence="3">7.1.1.2</ecNumber>
    </recommendedName>
    <alternativeName>
        <fullName evidence="16">NADH dehydrogenase subunit 2</fullName>
    </alternativeName>
</protein>
<comment type="catalytic activity">
    <reaction evidence="17">
        <text>a ubiquinone + NADH + 5 H(+)(in) = a ubiquinol + NAD(+) + 4 H(+)(out)</text>
        <dbReference type="Rhea" id="RHEA:29091"/>
        <dbReference type="Rhea" id="RHEA-COMP:9565"/>
        <dbReference type="Rhea" id="RHEA-COMP:9566"/>
        <dbReference type="ChEBI" id="CHEBI:15378"/>
        <dbReference type="ChEBI" id="CHEBI:16389"/>
        <dbReference type="ChEBI" id="CHEBI:17976"/>
        <dbReference type="ChEBI" id="CHEBI:57540"/>
        <dbReference type="ChEBI" id="CHEBI:57945"/>
        <dbReference type="EC" id="7.1.1.2"/>
    </reaction>
</comment>
<dbReference type="GO" id="GO:0005743">
    <property type="term" value="C:mitochondrial inner membrane"/>
    <property type="evidence" value="ECO:0007669"/>
    <property type="project" value="UniProtKB-SubCell"/>
</dbReference>
<geneLocation type="mitochondrion" evidence="20"/>
<comment type="subcellular location">
    <subcellularLocation>
        <location evidence="1">Mitochondrion inner membrane</location>
        <topology evidence="1">Multi-pass membrane protein</topology>
    </subcellularLocation>
</comment>
<feature type="transmembrane region" description="Helical" evidence="18">
    <location>
        <begin position="85"/>
        <end position="107"/>
    </location>
</feature>
<evidence type="ECO:0000313" key="20">
    <source>
        <dbReference type="EMBL" id="AEQ93918.1"/>
    </source>
</evidence>
<dbReference type="GO" id="GO:0008137">
    <property type="term" value="F:NADH dehydrogenase (ubiquinone) activity"/>
    <property type="evidence" value="ECO:0007669"/>
    <property type="project" value="UniProtKB-EC"/>
</dbReference>
<evidence type="ECO:0000259" key="19">
    <source>
        <dbReference type="Pfam" id="PF00361"/>
    </source>
</evidence>
<feature type="transmembrane region" description="Helical" evidence="18">
    <location>
        <begin position="29"/>
        <end position="47"/>
    </location>
</feature>
<evidence type="ECO:0000256" key="8">
    <source>
        <dbReference type="ARBA" id="ARBA00022792"/>
    </source>
</evidence>
<evidence type="ECO:0000256" key="16">
    <source>
        <dbReference type="ARBA" id="ARBA00031028"/>
    </source>
</evidence>
<keyword evidence="8" id="KW-0999">Mitochondrion inner membrane</keyword>
<evidence type="ECO:0000256" key="6">
    <source>
        <dbReference type="ARBA" id="ARBA00022660"/>
    </source>
</evidence>
<reference evidence="20" key="2">
    <citation type="submission" date="2011-08" db="EMBL/GenBank/DDBJ databases">
        <authorList>
            <person name="Dayrat B."/>
        </authorList>
    </citation>
    <scope>NUCLEOTIDE SEQUENCE</scope>
</reference>
<evidence type="ECO:0000256" key="14">
    <source>
        <dbReference type="ARBA" id="ARBA00023128"/>
    </source>
</evidence>
<keyword evidence="12" id="KW-0520">NAD</keyword>
<evidence type="ECO:0000256" key="5">
    <source>
        <dbReference type="ARBA" id="ARBA00022448"/>
    </source>
</evidence>
<evidence type="ECO:0000256" key="18">
    <source>
        <dbReference type="SAM" id="Phobius"/>
    </source>
</evidence>